<dbReference type="EMBL" id="HE650824">
    <property type="protein sequence ID" value="CCF58161.1"/>
    <property type="molecule type" value="Genomic_DNA"/>
</dbReference>
<evidence type="ECO:0000256" key="2">
    <source>
        <dbReference type="ARBA" id="ARBA00022692"/>
    </source>
</evidence>
<feature type="transmembrane region" description="Helical" evidence="5">
    <location>
        <begin position="446"/>
        <end position="471"/>
    </location>
</feature>
<dbReference type="RefSeq" id="XP_003957296.1">
    <property type="nucleotide sequence ID" value="XM_003957247.1"/>
</dbReference>
<feature type="transmembrane region" description="Helical" evidence="5">
    <location>
        <begin position="199"/>
        <end position="219"/>
    </location>
</feature>
<feature type="transmembrane region" description="Helical" evidence="5">
    <location>
        <begin position="225"/>
        <end position="247"/>
    </location>
</feature>
<dbReference type="InterPro" id="IPR011701">
    <property type="entry name" value="MFS"/>
</dbReference>
<dbReference type="FunFam" id="1.20.1250.20:FF:000011">
    <property type="entry name" value="MFS multidrug transporter, putative"/>
    <property type="match status" value="1"/>
</dbReference>
<dbReference type="InParanoid" id="H2AUW1"/>
<proteinExistence type="predicted"/>
<dbReference type="InterPro" id="IPR020846">
    <property type="entry name" value="MFS_dom"/>
</dbReference>
<dbReference type="GO" id="GO:1990961">
    <property type="term" value="P:xenobiotic detoxification by transmembrane export across the plasma membrane"/>
    <property type="evidence" value="ECO:0007669"/>
    <property type="project" value="TreeGrafter"/>
</dbReference>
<dbReference type="GeneID" id="13882563"/>
<dbReference type="AlphaFoldDB" id="H2AUW1"/>
<feature type="domain" description="Major facilitator superfamily (MFS) profile" evidence="6">
    <location>
        <begin position="132"/>
        <end position="569"/>
    </location>
</feature>
<evidence type="ECO:0000313" key="8">
    <source>
        <dbReference type="Proteomes" id="UP000005220"/>
    </source>
</evidence>
<feature type="transmembrane region" description="Helical" evidence="5">
    <location>
        <begin position="165"/>
        <end position="187"/>
    </location>
</feature>
<keyword evidence="3 5" id="KW-1133">Transmembrane helix</keyword>
<feature type="transmembrane region" description="Helical" evidence="5">
    <location>
        <begin position="288"/>
        <end position="309"/>
    </location>
</feature>
<evidence type="ECO:0000256" key="1">
    <source>
        <dbReference type="ARBA" id="ARBA00004141"/>
    </source>
</evidence>
<dbReference type="OrthoDB" id="3357846at2759"/>
<dbReference type="HOGENOM" id="CLU_008455_11_1_1"/>
<reference evidence="7 8" key="1">
    <citation type="journal article" date="2011" name="Proc. Natl. Acad. Sci. U.S.A.">
        <title>Evolutionary erosion of yeast sex chromosomes by mating-type switching accidents.</title>
        <authorList>
            <person name="Gordon J.L."/>
            <person name="Armisen D."/>
            <person name="Proux-Wera E."/>
            <person name="Oheigeartaigh S.S."/>
            <person name="Byrne K.P."/>
            <person name="Wolfe K.H."/>
        </authorList>
    </citation>
    <scope>NUCLEOTIDE SEQUENCE [LARGE SCALE GENOMIC DNA]</scope>
    <source>
        <strain evidence="8">ATCC 22294 / BCRC 22015 / CBS 2517 / CECT 1963 / NBRC 1671 / NRRL Y-8276</strain>
    </source>
</reference>
<feature type="transmembrane region" description="Helical" evidence="5">
    <location>
        <begin position="405"/>
        <end position="425"/>
    </location>
</feature>
<dbReference type="Gene3D" id="1.20.1250.20">
    <property type="entry name" value="MFS general substrate transporter like domains"/>
    <property type="match status" value="1"/>
</dbReference>
<dbReference type="PANTHER" id="PTHR23502:SF23">
    <property type="entry name" value="FLUCONAZOLE RESISTANCE PROTEIN 1"/>
    <property type="match status" value="1"/>
</dbReference>
<evidence type="ECO:0000256" key="4">
    <source>
        <dbReference type="ARBA" id="ARBA00023136"/>
    </source>
</evidence>
<dbReference type="eggNOG" id="KOG0255">
    <property type="taxonomic scope" value="Eukaryota"/>
</dbReference>
<dbReference type="PROSITE" id="PS50850">
    <property type="entry name" value="MFS"/>
    <property type="match status" value="1"/>
</dbReference>
<dbReference type="SUPFAM" id="SSF103473">
    <property type="entry name" value="MFS general substrate transporter"/>
    <property type="match status" value="1"/>
</dbReference>
<dbReference type="Pfam" id="PF07690">
    <property type="entry name" value="MFS_1"/>
    <property type="match status" value="1"/>
</dbReference>
<evidence type="ECO:0000256" key="5">
    <source>
        <dbReference type="SAM" id="Phobius"/>
    </source>
</evidence>
<evidence type="ECO:0000259" key="6">
    <source>
        <dbReference type="PROSITE" id="PS50850"/>
    </source>
</evidence>
<comment type="subcellular location">
    <subcellularLocation>
        <location evidence="1">Membrane</location>
        <topology evidence="1">Multi-pass membrane protein</topology>
    </subcellularLocation>
</comment>
<feature type="transmembrane region" description="Helical" evidence="5">
    <location>
        <begin position="540"/>
        <end position="560"/>
    </location>
</feature>
<keyword evidence="4 5" id="KW-0472">Membrane</keyword>
<sequence>MEIFTFSFCSSRRIHKLVRHSHSISRHSRVLSLLAMYINEYKNSFFVDILEFCNIVKIEEKLPDAVEVERLSINESKNIFSKHDITNSDVEKTEDGSIAESEDPFDPFFVQWNGDDDPDNPQNWSNFKKVLIMIEIMLLTCITYMGASIYSIGQSSIQETFGVGQVVATLNLSLYALGYGIGPVIFSPFSEVAMVGRQVIYTLTFFVFTMFQIGAATVQNIGGLIVLRFLTGIVCSPALATGGATVGDIITPKNLPLCLSIWDLGPTFAPIIGPLLGASMMVAKNWRWIFWFMTWISGFTLITMIFLFPETSPDNILYRRAKRLRKQTGDNRYYTKQERIDSQIKISDFLVRTLYKPFKIIVQEPIVLVFNIYLSLAYGAFYLFFEAFPLVFNGIYNFSPIETGLSYMGFAVGSLICFPLLYLFLTKVLNPRIENNTATPETFLILAMWVGWALPASLFIFGWGAGVHWMLPIASEVLFQLCVWSLFQVTFTYLGSCYPRHMASVYAGNGLFRAVFACSFPLFATAMYNNLGSEKYPVGWGSSIIGFFSIALAFVPFVLYKYGAVLRSKSKYSG</sequence>
<evidence type="ECO:0000313" key="7">
    <source>
        <dbReference type="EMBL" id="CCF58161.1"/>
    </source>
</evidence>
<feature type="transmembrane region" description="Helical" evidence="5">
    <location>
        <begin position="477"/>
        <end position="498"/>
    </location>
</feature>
<feature type="transmembrane region" description="Helical" evidence="5">
    <location>
        <begin position="510"/>
        <end position="528"/>
    </location>
</feature>
<dbReference type="GO" id="GO:0005886">
    <property type="term" value="C:plasma membrane"/>
    <property type="evidence" value="ECO:0007669"/>
    <property type="project" value="TreeGrafter"/>
</dbReference>
<keyword evidence="8" id="KW-1185">Reference proteome</keyword>
<dbReference type="KEGG" id="kaf:KAFR_0D05140"/>
<feature type="transmembrane region" description="Helical" evidence="5">
    <location>
        <begin position="366"/>
        <end position="385"/>
    </location>
</feature>
<protein>
    <recommendedName>
        <fullName evidence="6">Major facilitator superfamily (MFS) profile domain-containing protein</fullName>
    </recommendedName>
</protein>
<dbReference type="PANTHER" id="PTHR23502">
    <property type="entry name" value="MAJOR FACILITATOR SUPERFAMILY"/>
    <property type="match status" value="1"/>
</dbReference>
<evidence type="ECO:0000256" key="3">
    <source>
        <dbReference type="ARBA" id="ARBA00022989"/>
    </source>
</evidence>
<keyword evidence="2 5" id="KW-0812">Transmembrane</keyword>
<accession>H2AUW1</accession>
<dbReference type="InterPro" id="IPR036259">
    <property type="entry name" value="MFS_trans_sf"/>
</dbReference>
<dbReference type="CDD" id="cd17323">
    <property type="entry name" value="MFS_Tpo1_MDR_like"/>
    <property type="match status" value="1"/>
</dbReference>
<name>H2AUW1_KAZAF</name>
<feature type="transmembrane region" description="Helical" evidence="5">
    <location>
        <begin position="259"/>
        <end position="282"/>
    </location>
</feature>
<dbReference type="Proteomes" id="UP000005220">
    <property type="component" value="Chromosome 4"/>
</dbReference>
<gene>
    <name evidence="7" type="primary">KAFR0D05140</name>
    <name evidence="7" type="ORF">KAFR_0D05140</name>
</gene>
<dbReference type="GO" id="GO:0015244">
    <property type="term" value="F:fluconazole transmembrane transporter activity"/>
    <property type="evidence" value="ECO:0007669"/>
    <property type="project" value="TreeGrafter"/>
</dbReference>
<feature type="transmembrane region" description="Helical" evidence="5">
    <location>
        <begin position="130"/>
        <end position="153"/>
    </location>
</feature>
<organism evidence="7 8">
    <name type="scientific">Kazachstania africana (strain ATCC 22294 / BCRC 22015 / CBS 2517 / CECT 1963 / NBRC 1671 / NRRL Y-8276)</name>
    <name type="common">Yeast</name>
    <name type="synonym">Kluyveromyces africanus</name>
    <dbReference type="NCBI Taxonomy" id="1071382"/>
    <lineage>
        <taxon>Eukaryota</taxon>
        <taxon>Fungi</taxon>
        <taxon>Dikarya</taxon>
        <taxon>Ascomycota</taxon>
        <taxon>Saccharomycotina</taxon>
        <taxon>Saccharomycetes</taxon>
        <taxon>Saccharomycetales</taxon>
        <taxon>Saccharomycetaceae</taxon>
        <taxon>Kazachstania</taxon>
    </lineage>
</organism>